<dbReference type="PANTHER" id="PTHR43115">
    <property type="entry name" value="DEHYDROGENASE/REDUCTASE SDR FAMILY MEMBER 11"/>
    <property type="match status" value="1"/>
</dbReference>
<evidence type="ECO:0000256" key="2">
    <source>
        <dbReference type="ARBA" id="ARBA00023002"/>
    </source>
</evidence>
<keyword evidence="4" id="KW-1185">Reference proteome</keyword>
<dbReference type="Gene3D" id="3.40.50.720">
    <property type="entry name" value="NAD(P)-binding Rossmann-like Domain"/>
    <property type="match status" value="2"/>
</dbReference>
<sequence length="427" mass="47256">MDDWVGRGAVVLGANSSPGLKITKKLLDMGMKVVGIDEEVEAVKELMAPEPGKKQMLYCQKVDLGNEEEIIEAFQMIEDTVGGANVLVNVVGIMAGDSILESQNEELKRLGKVNILAGALSAREFIRSATDRFIPLGHIINISRAYALRVPKRSFYHIHAGLMSAIYRFSQHLRQELEFRDSSIKVTEIMEKWAKKTAFVAGANSGMGAATTRRFLECDIKVYAVDRNVDFLNDLKSDEEFGENLVVLQADVTNEEDVLRFIQIIADTQDEINIVVYCIGIVGNNSLIDGDFSEWQNIVNVNVVGFCSCMKEIVNLMLKRNVKQGHIIVLNSIVSLETTVFPELHFYAATKCAKGALTEGLQHELRESKSSIKVTQINAGLVKTDLYKNSLGTNVDSPIYKTLVSLSVDDITEAIEYLLCTPSNVVV</sequence>
<dbReference type="EMBL" id="JBBCAQ010000006">
    <property type="protein sequence ID" value="KAK7603605.1"/>
    <property type="molecule type" value="Genomic_DNA"/>
</dbReference>
<gene>
    <name evidence="3" type="ORF">V9T40_003604</name>
</gene>
<evidence type="ECO:0000313" key="3">
    <source>
        <dbReference type="EMBL" id="KAK7603605.1"/>
    </source>
</evidence>
<dbReference type="Pfam" id="PF00106">
    <property type="entry name" value="adh_short"/>
    <property type="match status" value="2"/>
</dbReference>
<dbReference type="GO" id="GO:0016491">
    <property type="term" value="F:oxidoreductase activity"/>
    <property type="evidence" value="ECO:0007669"/>
    <property type="project" value="UniProtKB-KW"/>
</dbReference>
<dbReference type="Proteomes" id="UP001367676">
    <property type="component" value="Unassembled WGS sequence"/>
</dbReference>
<accession>A0AAN9YAJ0</accession>
<dbReference type="InterPro" id="IPR002347">
    <property type="entry name" value="SDR_fam"/>
</dbReference>
<reference evidence="3 4" key="1">
    <citation type="submission" date="2024-03" db="EMBL/GenBank/DDBJ databases">
        <title>Adaptation during the transition from Ophiocordyceps entomopathogen to insect associate is accompanied by gene loss and intensified selection.</title>
        <authorList>
            <person name="Ward C.M."/>
            <person name="Onetto C.A."/>
            <person name="Borneman A.R."/>
        </authorList>
    </citation>
    <scope>NUCLEOTIDE SEQUENCE [LARGE SCALE GENOMIC DNA]</scope>
    <source>
        <strain evidence="3">AWRI1</strain>
        <tissue evidence="3">Single Adult Female</tissue>
    </source>
</reference>
<dbReference type="InterPro" id="IPR036291">
    <property type="entry name" value="NAD(P)-bd_dom_sf"/>
</dbReference>
<protein>
    <submittedName>
        <fullName evidence="3">Uncharacterized protein</fullName>
    </submittedName>
</protein>
<proteinExistence type="inferred from homology"/>
<evidence type="ECO:0000256" key="1">
    <source>
        <dbReference type="ARBA" id="ARBA00006484"/>
    </source>
</evidence>
<comment type="caution">
    <text evidence="3">The sequence shown here is derived from an EMBL/GenBank/DDBJ whole genome shotgun (WGS) entry which is preliminary data.</text>
</comment>
<comment type="similarity">
    <text evidence="1">Belongs to the short-chain dehydrogenases/reductases (SDR) family.</text>
</comment>
<dbReference type="PANTHER" id="PTHR43115:SF4">
    <property type="entry name" value="DEHYDROGENASE_REDUCTASE SDR FAMILY MEMBER 11"/>
    <property type="match status" value="1"/>
</dbReference>
<dbReference type="AlphaFoldDB" id="A0AAN9YAJ0"/>
<dbReference type="SUPFAM" id="SSF51735">
    <property type="entry name" value="NAD(P)-binding Rossmann-fold domains"/>
    <property type="match status" value="2"/>
</dbReference>
<dbReference type="PRINTS" id="PR00081">
    <property type="entry name" value="GDHRDH"/>
</dbReference>
<keyword evidence="2" id="KW-0560">Oxidoreductase</keyword>
<name>A0AAN9YAJ0_9HEMI</name>
<organism evidence="3 4">
    <name type="scientific">Parthenolecanium corni</name>
    <dbReference type="NCBI Taxonomy" id="536013"/>
    <lineage>
        <taxon>Eukaryota</taxon>
        <taxon>Metazoa</taxon>
        <taxon>Ecdysozoa</taxon>
        <taxon>Arthropoda</taxon>
        <taxon>Hexapoda</taxon>
        <taxon>Insecta</taxon>
        <taxon>Pterygota</taxon>
        <taxon>Neoptera</taxon>
        <taxon>Paraneoptera</taxon>
        <taxon>Hemiptera</taxon>
        <taxon>Sternorrhyncha</taxon>
        <taxon>Coccoidea</taxon>
        <taxon>Coccidae</taxon>
        <taxon>Parthenolecanium</taxon>
    </lineage>
</organism>
<evidence type="ECO:0000313" key="4">
    <source>
        <dbReference type="Proteomes" id="UP001367676"/>
    </source>
</evidence>